<comment type="caution">
    <text evidence="1">The sequence shown here is derived from an EMBL/GenBank/DDBJ whole genome shotgun (WGS) entry which is preliminary data.</text>
</comment>
<dbReference type="AlphaFoldDB" id="A0A6I2UF84"/>
<evidence type="ECO:0000313" key="1">
    <source>
        <dbReference type="EMBL" id="MSU08319.1"/>
    </source>
</evidence>
<dbReference type="Proteomes" id="UP000433181">
    <property type="component" value="Unassembled WGS sequence"/>
</dbReference>
<accession>A0A6I2UF84</accession>
<proteinExistence type="predicted"/>
<gene>
    <name evidence="1" type="ORF">FYJ84_04855</name>
</gene>
<sequence>MFINHTNHPSASWSDEQRQAALAYGEIMDIPFPGIAADLDEAQVQVMAEKALGQMLPLEPSAVLVQGEFTYSYALIKLLQEAGVTVLAACSERQTVTTVNAKQETVRQSVFSFVRFRNYTC</sequence>
<organism evidence="1 2">
    <name type="scientific">Anaerovibrio slackiae</name>
    <dbReference type="NCBI Taxonomy" id="2652309"/>
    <lineage>
        <taxon>Bacteria</taxon>
        <taxon>Bacillati</taxon>
        <taxon>Bacillota</taxon>
        <taxon>Negativicutes</taxon>
        <taxon>Selenomonadales</taxon>
        <taxon>Selenomonadaceae</taxon>
        <taxon>Anaerovibrio</taxon>
    </lineage>
</organism>
<keyword evidence="2" id="KW-1185">Reference proteome</keyword>
<dbReference type="EMBL" id="VUNR01000006">
    <property type="protein sequence ID" value="MSU08319.1"/>
    <property type="molecule type" value="Genomic_DNA"/>
</dbReference>
<name>A0A6I2UF84_9FIRM</name>
<reference evidence="1 2" key="1">
    <citation type="submission" date="2019-08" db="EMBL/GenBank/DDBJ databases">
        <title>In-depth cultivation of the pig gut microbiome towards novel bacterial diversity and tailored functional studies.</title>
        <authorList>
            <person name="Wylensek D."/>
            <person name="Hitch T.C.A."/>
            <person name="Clavel T."/>
        </authorList>
    </citation>
    <scope>NUCLEOTIDE SEQUENCE [LARGE SCALE GENOMIC DNA]</scope>
    <source>
        <strain evidence="1 2">WCA-693-APC-5D-A</strain>
    </source>
</reference>
<evidence type="ECO:0000313" key="2">
    <source>
        <dbReference type="Proteomes" id="UP000433181"/>
    </source>
</evidence>
<protein>
    <submittedName>
        <fullName evidence="1">CRISPR-associated protein</fullName>
    </submittedName>
</protein>